<comment type="caution">
    <text evidence="1">The sequence shown here is derived from an EMBL/GenBank/DDBJ whole genome shotgun (WGS) entry which is preliminary data.</text>
</comment>
<dbReference type="EMBL" id="QKUF01000003">
    <property type="protein sequence ID" value="PZW32845.1"/>
    <property type="molecule type" value="Genomic_DNA"/>
</dbReference>
<dbReference type="AlphaFoldDB" id="A0A326UBU4"/>
<reference evidence="1 2" key="1">
    <citation type="submission" date="2018-06" db="EMBL/GenBank/DDBJ databases">
        <title>Genomic Encyclopedia of Archaeal and Bacterial Type Strains, Phase II (KMG-II): from individual species to whole genera.</title>
        <authorList>
            <person name="Goeker M."/>
        </authorList>
    </citation>
    <scope>NUCLEOTIDE SEQUENCE [LARGE SCALE GENOMIC DNA]</scope>
    <source>
        <strain evidence="1 2">ATCC BAA-1881</strain>
    </source>
</reference>
<evidence type="ECO:0000313" key="1">
    <source>
        <dbReference type="EMBL" id="PZW32845.1"/>
    </source>
</evidence>
<organism evidence="1 2">
    <name type="scientific">Thermosporothrix hazakensis</name>
    <dbReference type="NCBI Taxonomy" id="644383"/>
    <lineage>
        <taxon>Bacteria</taxon>
        <taxon>Bacillati</taxon>
        <taxon>Chloroflexota</taxon>
        <taxon>Ktedonobacteria</taxon>
        <taxon>Ktedonobacterales</taxon>
        <taxon>Thermosporotrichaceae</taxon>
        <taxon>Thermosporothrix</taxon>
    </lineage>
</organism>
<dbReference type="Proteomes" id="UP000248806">
    <property type="component" value="Unassembled WGS sequence"/>
</dbReference>
<sequence length="169" mass="17981">MKKQASYAHFTPQKTLLRSALLGFAIGLRSMAGPVLLEWTKARKIQSDNQLITLLTSRFTRNLTTLLASGELIGDKLPILPPRTKGLPLLARLGFGALGGYSLGRGTGQLRLPSALLGALGAGLGAYAGTHARSFLAKKTHIPDPIAGLLEDGLTYTLGLLALREDTQH</sequence>
<accession>A0A326UBU4</accession>
<name>A0A326UBU4_THEHA</name>
<keyword evidence="2" id="KW-1185">Reference proteome</keyword>
<proteinExistence type="predicted"/>
<gene>
    <name evidence="1" type="ORF">EI42_01387</name>
</gene>
<dbReference type="RefSeq" id="WP_111320213.1">
    <property type="nucleotide sequence ID" value="NZ_BIFX01000001.1"/>
</dbReference>
<protein>
    <submittedName>
        <fullName evidence="1">Putative membrane protein</fullName>
    </submittedName>
</protein>
<dbReference type="OrthoDB" id="163854at2"/>
<evidence type="ECO:0000313" key="2">
    <source>
        <dbReference type="Proteomes" id="UP000248806"/>
    </source>
</evidence>